<dbReference type="AlphaFoldDB" id="A0AA36HU90"/>
<evidence type="ECO:0000313" key="2">
    <source>
        <dbReference type="Proteomes" id="UP001178507"/>
    </source>
</evidence>
<sequence length="260" mass="29004">MHVWQVRQSLADPCPAVGDGRGDSVTEWPELFFCRLGLVLDCPGYDDNQLRFTAREAAQRVAMGVAGAGATQLKFLVFDSVANDLMRLRPTLAELQASFGSCIMDSVVVVASKMNEKPGETGEKKLRGMKQVMAEQGLSELVPWYGPALNESSLSQLQEALGRVPSVSIAELDGLWARQQRRAAELHGAQVPHVEHVSFEVEQNRTEERQVHEPYNHTWPEIVSETEWFQRQKCETKQVAQQVKLNKCRVVDTETGQTVG</sequence>
<dbReference type="EMBL" id="CAUJNA010000275">
    <property type="protein sequence ID" value="CAJ1374737.1"/>
    <property type="molecule type" value="Genomic_DNA"/>
</dbReference>
<name>A0AA36HU90_9DINO</name>
<comment type="caution">
    <text evidence="1">The sequence shown here is derived from an EMBL/GenBank/DDBJ whole genome shotgun (WGS) entry which is preliminary data.</text>
</comment>
<evidence type="ECO:0000313" key="1">
    <source>
        <dbReference type="EMBL" id="CAJ1374737.1"/>
    </source>
</evidence>
<organism evidence="1 2">
    <name type="scientific">Effrenium voratum</name>
    <dbReference type="NCBI Taxonomy" id="2562239"/>
    <lineage>
        <taxon>Eukaryota</taxon>
        <taxon>Sar</taxon>
        <taxon>Alveolata</taxon>
        <taxon>Dinophyceae</taxon>
        <taxon>Suessiales</taxon>
        <taxon>Symbiodiniaceae</taxon>
        <taxon>Effrenium</taxon>
    </lineage>
</organism>
<reference evidence="1" key="1">
    <citation type="submission" date="2023-08" db="EMBL/GenBank/DDBJ databases">
        <authorList>
            <person name="Chen Y."/>
            <person name="Shah S."/>
            <person name="Dougan E. K."/>
            <person name="Thang M."/>
            <person name="Chan C."/>
        </authorList>
    </citation>
    <scope>NUCLEOTIDE SEQUENCE</scope>
</reference>
<keyword evidence="2" id="KW-1185">Reference proteome</keyword>
<accession>A0AA36HU90</accession>
<gene>
    <name evidence="1" type="ORF">EVOR1521_LOCUS4206</name>
</gene>
<proteinExistence type="predicted"/>
<dbReference type="Proteomes" id="UP001178507">
    <property type="component" value="Unassembled WGS sequence"/>
</dbReference>
<protein>
    <submittedName>
        <fullName evidence="1">Uncharacterized protein</fullName>
    </submittedName>
</protein>